<accession>A0A2A4SKL8</accession>
<dbReference type="AlphaFoldDB" id="A0A2A4SKL8"/>
<evidence type="ECO:0000313" key="2">
    <source>
        <dbReference type="Proteomes" id="UP000218113"/>
    </source>
</evidence>
<protein>
    <submittedName>
        <fullName evidence="1">Uncharacterized protein</fullName>
    </submittedName>
</protein>
<sequence>MYKCRICEVPDENGFCPPCQELEKRVDSLISCEPERAALYLAQKLSQVRQEATILHPKIKMERMHC</sequence>
<reference evidence="2" key="1">
    <citation type="submission" date="2017-08" db="EMBL/GenBank/DDBJ databases">
        <title>A dynamic microbial community with high functional redundancy inhabits the cold, oxic subseafloor aquifer.</title>
        <authorList>
            <person name="Tully B.J."/>
            <person name="Wheat C.G."/>
            <person name="Glazer B.T."/>
            <person name="Huber J.A."/>
        </authorList>
    </citation>
    <scope>NUCLEOTIDE SEQUENCE [LARGE SCALE GENOMIC DNA]</scope>
</reference>
<dbReference type="Proteomes" id="UP000218113">
    <property type="component" value="Unassembled WGS sequence"/>
</dbReference>
<dbReference type="EMBL" id="NVSR01000171">
    <property type="protein sequence ID" value="PCI21906.1"/>
    <property type="molecule type" value="Genomic_DNA"/>
</dbReference>
<name>A0A2A4SKL8_9DELT</name>
<gene>
    <name evidence="1" type="ORF">COB67_13720</name>
</gene>
<evidence type="ECO:0000313" key="1">
    <source>
        <dbReference type="EMBL" id="PCI21906.1"/>
    </source>
</evidence>
<comment type="caution">
    <text evidence="1">The sequence shown here is derived from an EMBL/GenBank/DDBJ whole genome shotgun (WGS) entry which is preliminary data.</text>
</comment>
<organism evidence="1 2">
    <name type="scientific">SAR324 cluster bacterium</name>
    <dbReference type="NCBI Taxonomy" id="2024889"/>
    <lineage>
        <taxon>Bacteria</taxon>
        <taxon>Deltaproteobacteria</taxon>
        <taxon>SAR324 cluster</taxon>
    </lineage>
</organism>
<proteinExistence type="predicted"/>